<comment type="caution">
    <text evidence="2">The sequence shown here is derived from an EMBL/GenBank/DDBJ whole genome shotgun (WGS) entry which is preliminary data.</text>
</comment>
<name>A0ABQ6T2T6_9GAMM</name>
<protein>
    <submittedName>
        <fullName evidence="2">DUF4189 domain-containing protein</fullName>
    </submittedName>
</protein>
<dbReference type="Proteomes" id="UP000326367">
    <property type="component" value="Unassembled WGS sequence"/>
</dbReference>
<dbReference type="Pfam" id="PF13827">
    <property type="entry name" value="DUF4189"/>
    <property type="match status" value="1"/>
</dbReference>
<keyword evidence="3" id="KW-1185">Reference proteome</keyword>
<feature type="domain" description="DUF4189" evidence="1">
    <location>
        <begin position="20"/>
        <end position="116"/>
    </location>
</feature>
<dbReference type="EMBL" id="VYKI01000006">
    <property type="protein sequence ID" value="KAA9000934.1"/>
    <property type="molecule type" value="Genomic_DNA"/>
</dbReference>
<organism evidence="2 3">
    <name type="scientific">Stenotrophomonas cyclobalanopsidis</name>
    <dbReference type="NCBI Taxonomy" id="2771362"/>
    <lineage>
        <taxon>Bacteria</taxon>
        <taxon>Pseudomonadati</taxon>
        <taxon>Pseudomonadota</taxon>
        <taxon>Gammaproteobacteria</taxon>
        <taxon>Lysobacterales</taxon>
        <taxon>Lysobacteraceae</taxon>
        <taxon>Stenotrophomonas</taxon>
    </lineage>
</organism>
<proteinExistence type="predicted"/>
<evidence type="ECO:0000313" key="2">
    <source>
        <dbReference type="EMBL" id="KAA9000934.1"/>
    </source>
</evidence>
<evidence type="ECO:0000259" key="1">
    <source>
        <dbReference type="Pfam" id="PF13827"/>
    </source>
</evidence>
<gene>
    <name evidence="2" type="ORF">FJU31_06660</name>
</gene>
<dbReference type="RefSeq" id="WP_150454158.1">
    <property type="nucleotide sequence ID" value="NZ_VYKI01000006.1"/>
</dbReference>
<dbReference type="InterPro" id="IPR025240">
    <property type="entry name" value="DUF4189"/>
</dbReference>
<evidence type="ECO:0000313" key="3">
    <source>
        <dbReference type="Proteomes" id="UP000326367"/>
    </source>
</evidence>
<accession>A0ABQ6T2T6</accession>
<sequence>MPGAGQSAPEENPGYWVKTWGAVASSPGGDAGSATGHQAKAAAERQAVERCGLGGATDCAVVFTYYNQCYAVVRATRPENGMRFNTGATKEQAQERAVNDCRGVGSQECSVFHSDCTKPFFQEGGRRFPADDAARHTAVTLKAGFPKRVRVIHWANAGSDVDGFKEERPSEQSQHVPVCVDLDPADVGVVHWLCVCRGPLPSGPVSDWRSGRGWVCSDPRRGSECV</sequence>
<reference evidence="2 3" key="1">
    <citation type="journal article" date="2020" name="Antonie Van Leeuwenhoek">
        <title>Stenotrophomonas cyclobalanopsidis sp. nov., isolated from the leaf spot disease of Cyclobalanopsis patelliformis.</title>
        <authorList>
            <person name="Bian D.R."/>
            <person name="Xue H."/>
            <person name="Piao C.G."/>
            <person name="Li Y."/>
        </authorList>
    </citation>
    <scope>NUCLEOTIDE SEQUENCE [LARGE SCALE GENOMIC DNA]</scope>
    <source>
        <strain evidence="2 3">TPQG1-4</strain>
    </source>
</reference>